<gene>
    <name evidence="2" type="ORF">Z518_05369</name>
</gene>
<dbReference type="RefSeq" id="XP_013271635.1">
    <property type="nucleotide sequence ID" value="XM_013416181.1"/>
</dbReference>
<feature type="compositionally biased region" description="Low complexity" evidence="1">
    <location>
        <begin position="251"/>
        <end position="268"/>
    </location>
</feature>
<feature type="compositionally biased region" description="Polar residues" evidence="1">
    <location>
        <begin position="186"/>
        <end position="211"/>
    </location>
</feature>
<feature type="region of interest" description="Disordered" evidence="1">
    <location>
        <begin position="1"/>
        <end position="28"/>
    </location>
</feature>
<dbReference type="GeneID" id="25293440"/>
<protein>
    <recommendedName>
        <fullName evidence="4">F-box domain-containing protein</fullName>
    </recommendedName>
</protein>
<feature type="region of interest" description="Disordered" evidence="1">
    <location>
        <begin position="369"/>
        <end position="431"/>
    </location>
</feature>
<accession>A0A0D2IFC5</accession>
<feature type="region of interest" description="Disordered" evidence="1">
    <location>
        <begin position="1255"/>
        <end position="1275"/>
    </location>
</feature>
<feature type="compositionally biased region" description="Polar residues" evidence="1">
    <location>
        <begin position="284"/>
        <end position="298"/>
    </location>
</feature>
<evidence type="ECO:0000313" key="2">
    <source>
        <dbReference type="EMBL" id="KIX04499.1"/>
    </source>
</evidence>
<dbReference type="Proteomes" id="UP000053617">
    <property type="component" value="Unassembled WGS sequence"/>
</dbReference>
<evidence type="ECO:0000313" key="3">
    <source>
        <dbReference type="Proteomes" id="UP000053617"/>
    </source>
</evidence>
<evidence type="ECO:0008006" key="4">
    <source>
        <dbReference type="Google" id="ProtNLM"/>
    </source>
</evidence>
<organism evidence="2 3">
    <name type="scientific">Rhinocladiella mackenziei CBS 650.93</name>
    <dbReference type="NCBI Taxonomy" id="1442369"/>
    <lineage>
        <taxon>Eukaryota</taxon>
        <taxon>Fungi</taxon>
        <taxon>Dikarya</taxon>
        <taxon>Ascomycota</taxon>
        <taxon>Pezizomycotina</taxon>
        <taxon>Eurotiomycetes</taxon>
        <taxon>Chaetothyriomycetidae</taxon>
        <taxon>Chaetothyriales</taxon>
        <taxon>Herpotrichiellaceae</taxon>
        <taxon>Rhinocladiella</taxon>
    </lineage>
</organism>
<dbReference type="STRING" id="1442369.A0A0D2IFC5"/>
<dbReference type="VEuPathDB" id="FungiDB:Z518_05369"/>
<dbReference type="OrthoDB" id="4194555at2759"/>
<reference evidence="2 3" key="1">
    <citation type="submission" date="2015-01" db="EMBL/GenBank/DDBJ databases">
        <title>The Genome Sequence of Rhinocladiella mackenzie CBS 650.93.</title>
        <authorList>
            <consortium name="The Broad Institute Genomics Platform"/>
            <person name="Cuomo C."/>
            <person name="de Hoog S."/>
            <person name="Gorbushina A."/>
            <person name="Stielow B."/>
            <person name="Teixiera M."/>
            <person name="Abouelleil A."/>
            <person name="Chapman S.B."/>
            <person name="Priest M."/>
            <person name="Young S.K."/>
            <person name="Wortman J."/>
            <person name="Nusbaum C."/>
            <person name="Birren B."/>
        </authorList>
    </citation>
    <scope>NUCLEOTIDE SEQUENCE [LARGE SCALE GENOMIC DNA]</scope>
    <source>
        <strain evidence="2 3">CBS 650.93</strain>
    </source>
</reference>
<dbReference type="EMBL" id="KN847478">
    <property type="protein sequence ID" value="KIX04499.1"/>
    <property type="molecule type" value="Genomic_DNA"/>
</dbReference>
<sequence>MTLRHPERLGPDGDNESDTSSEGRDDVRVTVHANLDRVSRNSVSSLLPKKAAGDENNIVHPGSTDFGPKTLTQYLRSEIDKLKIALVVGKGKGKEKRSVLLDGPVHEYASLPYHNAHPSLMSETDEAEGAPSIRSSRSVFPSIVGLRCAGATTSEHQVMVSQPESCMPENDIGHLPGEGPDPPLFTTLSDRSNSHNTENQQISNPSTVLSSTRRRSQRLAQKELAAQGLGQDEDAATHPRAGSHSFPPMTPLQSLPLSDSYSLPSASLDAHDDSSKAQLPNPAHTISQLGSPSSSRITNFEEHTKNKRKVVRDMTARSPEPLENTSGPSRTKVPPRKKAPRFKGGTPSTDQAAASSSISALSRLFRSSLSPQDGDFPDKSTHRSFITESTSMRPPRLFASERKNISVDPGRGSSSTELATEGEASHSLDGNVSDVQLSLNAPLADSKSTCRNSSGEVEKQHSLAPPFHYGEVVPELIPESVKKDFLNAAQRHRSNQGTASEQNAKAKELDKMFRVQGSESKAGEDSLKSTVKPFPRTWRVSQPPCLRPHNPRSISSKARPSTSVPPTGLQDFGVDLWMNIASFLSTQDLKILRLVNRALAQYLTPIQYRNVVINFGRSFFDISGGDWDGKSGWLPSNSMFQKYGENINQFGISFEYDLHGLTYAKPKVIEKEQVAWFGKFTWPTEQYPRYPALQAIEDLVDHNRPLLKEAFKRVTKASELGLCIDSGHGWLEGPDISDMALFNRRLNNGSRVFGKTFDSEDVWASFARNEYFKWAQQNTINETIKHVMETRSPTQECAAKEIKFLDNLKIRDIESFKSQVAQYDFDPESHVGGTPSNTGQDMHGNPLAHVAVLMQANPPTIRQRRIAGNRPSSTKKQLQWPLIFNGYNLAAETGGHCNFIQAKVANPTSAPLLPGSLTEAQAQWLMETVWAQRAFLSAYTTAVITNRQNFKTIHTLRISKLSSGLLPSLEQREFWSSLPGLKKLEIFISPDWRQEHITGDRSYAVNMPIPPAKAAQKFTEFLRLYVVKIESLHSLAIGYVGGGEHGVGIFARNQHVLPAPIIEDPSDWLHETRDGRSPAYMTKFDHIRDLRFENCWFSPWMLLDFMKKSRDTSLHSLTLESVSMLTCHDASIEQPLTTSSSNLHCHFAEDEWYREILPSSAAWVRVLDAITPSMTLLEAQCLKGYISRGIRPSLKGFRGHIQKITLNSCGYVKISLPKNATAGFNQNSAVTHLFTPMDSGIRIRKERFTRPLVNENQDLGGGGYRPRHQRNTDDAECSKRVMMNTSSPSGEVYPWLGTLTQCIHPIEKRILEQAWRMKFGWGDSLDRWAAVEDGFYEGGTGRFSGVLHKDLGFEDDDTNDD</sequence>
<name>A0A0D2IFC5_9EURO</name>
<keyword evidence="3" id="KW-1185">Reference proteome</keyword>
<feature type="region of interest" description="Disordered" evidence="1">
    <location>
        <begin position="46"/>
        <end position="65"/>
    </location>
</feature>
<evidence type="ECO:0000256" key="1">
    <source>
        <dbReference type="SAM" id="MobiDB-lite"/>
    </source>
</evidence>
<proteinExistence type="predicted"/>
<dbReference type="HOGENOM" id="CLU_005477_0_0_1"/>
<feature type="region of interest" description="Disordered" evidence="1">
    <location>
        <begin position="538"/>
        <end position="565"/>
    </location>
</feature>
<feature type="compositionally biased region" description="Polar residues" evidence="1">
    <location>
        <begin position="383"/>
        <end position="392"/>
    </location>
</feature>
<feature type="region of interest" description="Disordered" evidence="1">
    <location>
        <begin position="165"/>
        <end position="357"/>
    </location>
</feature>
<feature type="compositionally biased region" description="Basic and acidic residues" evidence="1">
    <location>
        <begin position="1"/>
        <end position="11"/>
    </location>
</feature>
<feature type="compositionally biased region" description="Polar residues" evidence="1">
    <location>
        <begin position="552"/>
        <end position="565"/>
    </location>
</feature>